<evidence type="ECO:0000256" key="5">
    <source>
        <dbReference type="ARBA" id="ARBA00022827"/>
    </source>
</evidence>
<reference evidence="9 10" key="1">
    <citation type="journal article" date="2016" name="Genome Biol. Evol.">
        <title>Comparative Genomic Analyses of the Moraxella catarrhalis Serosensitive and Seroresistant Lineages Demonstrate Their Independent Evolution.</title>
        <authorList>
            <person name="Earl J.P."/>
            <person name="de Vries S.P."/>
            <person name="Ahmed A."/>
            <person name="Powell E."/>
            <person name="Schultz M.P."/>
            <person name="Hermans P.W."/>
            <person name="Hill D.J."/>
            <person name="Zhou Z."/>
            <person name="Constantinidou C.I."/>
            <person name="Hu F.Z."/>
            <person name="Bootsma H.J."/>
            <person name="Ehrlich G.D."/>
        </authorList>
    </citation>
    <scope>NUCLEOTIDE SEQUENCE [LARGE SCALE GENOMIC DNA]</scope>
    <source>
        <strain evidence="9 10">Z7542</strain>
    </source>
</reference>
<dbReference type="GO" id="GO:0006744">
    <property type="term" value="P:ubiquinone biosynthetic process"/>
    <property type="evidence" value="ECO:0007669"/>
    <property type="project" value="UniProtKB-UniPathway"/>
</dbReference>
<keyword evidence="4" id="KW-0285">Flavoprotein</keyword>
<comment type="caution">
    <text evidence="9">The sequence shown here is derived from an EMBL/GenBank/DDBJ whole genome shotgun (WGS) entry which is preliminary data.</text>
</comment>
<evidence type="ECO:0000313" key="10">
    <source>
        <dbReference type="Proteomes" id="UP000078228"/>
    </source>
</evidence>
<sequence>MSDSAHHSDIIIVGAGPAGLAFCRFFKGSDLRLTLIEKAPLTALQTPAYDGREIALTNTSKEILQNLGAWQRFNPDEIYPLKDAKVYSGHLNYALHFQVPKLMHLQRSLDRLGNLISNHNIKKALYDEVATMDNVTLITDATVTDVNTDDNKACVTLMDGRQLQADLVIAADSRLSGVRRMLGIGAQMHDFGRTVIVFRVTHPLSNHATAQECFLYGRTLALLPLNETMTNCVITLDNTQADELLKMTPEQLAHEAQRMFGDRFGAFSIAGSVHHYPLMGVHAHRFNANRAALIGDAAVGMHPVTAHGYNLGLFSANTLAPLILQAHRRGLDIGSNQLLSTYNRRHQAHTRPLYHGTNAMVTLFTTDTPPMRAVRDLALRVSNNFPPVKHWIAKQLVG</sequence>
<dbReference type="InterPro" id="IPR002938">
    <property type="entry name" value="FAD-bd"/>
</dbReference>
<dbReference type="PANTHER" id="PTHR43876">
    <property type="entry name" value="UBIQUINONE BIOSYNTHESIS MONOOXYGENASE COQ6, MITOCHONDRIAL"/>
    <property type="match status" value="1"/>
</dbReference>
<dbReference type="GO" id="GO:0071949">
    <property type="term" value="F:FAD binding"/>
    <property type="evidence" value="ECO:0007669"/>
    <property type="project" value="InterPro"/>
</dbReference>
<dbReference type="UniPathway" id="UPA00232"/>
<evidence type="ECO:0000256" key="3">
    <source>
        <dbReference type="ARBA" id="ARBA00005349"/>
    </source>
</evidence>
<dbReference type="NCBIfam" id="NF006593">
    <property type="entry name" value="PRK09126.1"/>
    <property type="match status" value="1"/>
</dbReference>
<keyword evidence="6 9" id="KW-0560">Oxidoreductase</keyword>
<keyword evidence="7" id="KW-0503">Monooxygenase</keyword>
<dbReference type="Pfam" id="PF01494">
    <property type="entry name" value="FAD_binding_3"/>
    <property type="match status" value="1"/>
</dbReference>
<proteinExistence type="inferred from homology"/>
<dbReference type="Gene3D" id="3.50.50.60">
    <property type="entry name" value="FAD/NAD(P)-binding domain"/>
    <property type="match status" value="2"/>
</dbReference>
<dbReference type="eggNOG" id="COG0654">
    <property type="taxonomic scope" value="Bacteria"/>
</dbReference>
<evidence type="ECO:0000313" key="9">
    <source>
        <dbReference type="EMBL" id="OAU95153.1"/>
    </source>
</evidence>
<dbReference type="GO" id="GO:0004497">
    <property type="term" value="F:monooxygenase activity"/>
    <property type="evidence" value="ECO:0007669"/>
    <property type="project" value="UniProtKB-KW"/>
</dbReference>
<evidence type="ECO:0000256" key="1">
    <source>
        <dbReference type="ARBA" id="ARBA00001974"/>
    </source>
</evidence>
<gene>
    <name evidence="9" type="ORF">AO384_1687</name>
</gene>
<dbReference type="SUPFAM" id="SSF51905">
    <property type="entry name" value="FAD/NAD(P)-binding domain"/>
    <property type="match status" value="1"/>
</dbReference>
<dbReference type="InterPro" id="IPR051205">
    <property type="entry name" value="UbiH/COQ6_monooxygenase"/>
</dbReference>
<dbReference type="RefSeq" id="WP_064610103.1">
    <property type="nucleotide sequence ID" value="NZ_LXHB01000023.1"/>
</dbReference>
<dbReference type="InterPro" id="IPR010971">
    <property type="entry name" value="UbiH/COQ6"/>
</dbReference>
<comment type="similarity">
    <text evidence="3">Belongs to the UbiH/COQ6 family.</text>
</comment>
<evidence type="ECO:0000256" key="2">
    <source>
        <dbReference type="ARBA" id="ARBA00004749"/>
    </source>
</evidence>
<dbReference type="EMBL" id="LXHC01000025">
    <property type="protein sequence ID" value="OAU95153.1"/>
    <property type="molecule type" value="Genomic_DNA"/>
</dbReference>
<keyword evidence="5" id="KW-0274">FAD</keyword>
<dbReference type="PATRIC" id="fig|480.237.peg.2193"/>
<organism evidence="9 10">
    <name type="scientific">Moraxella catarrhalis</name>
    <name type="common">Branhamella catarrhalis</name>
    <dbReference type="NCBI Taxonomy" id="480"/>
    <lineage>
        <taxon>Bacteria</taxon>
        <taxon>Pseudomonadati</taxon>
        <taxon>Pseudomonadota</taxon>
        <taxon>Gammaproteobacteria</taxon>
        <taxon>Moraxellales</taxon>
        <taxon>Moraxellaceae</taxon>
        <taxon>Moraxella</taxon>
    </lineage>
</organism>
<accession>A0A198UFE7</accession>
<evidence type="ECO:0000256" key="7">
    <source>
        <dbReference type="ARBA" id="ARBA00023033"/>
    </source>
</evidence>
<feature type="domain" description="FAD-binding" evidence="8">
    <location>
        <begin position="9"/>
        <end position="350"/>
    </location>
</feature>
<dbReference type="Proteomes" id="UP000078228">
    <property type="component" value="Unassembled WGS sequence"/>
</dbReference>
<dbReference type="OrthoDB" id="9769565at2"/>
<name>A0A198UFE7_MORCA</name>
<evidence type="ECO:0000259" key="8">
    <source>
        <dbReference type="Pfam" id="PF01494"/>
    </source>
</evidence>
<dbReference type="PRINTS" id="PR00420">
    <property type="entry name" value="RNGMNOXGNASE"/>
</dbReference>
<dbReference type="NCBIfam" id="TIGR01988">
    <property type="entry name" value="Ubi-OHases"/>
    <property type="match status" value="1"/>
</dbReference>
<dbReference type="GO" id="GO:0016705">
    <property type="term" value="F:oxidoreductase activity, acting on paired donors, with incorporation or reduction of molecular oxygen"/>
    <property type="evidence" value="ECO:0007669"/>
    <property type="project" value="InterPro"/>
</dbReference>
<comment type="cofactor">
    <cofactor evidence="1">
        <name>FAD</name>
        <dbReference type="ChEBI" id="CHEBI:57692"/>
    </cofactor>
</comment>
<keyword evidence="10" id="KW-1185">Reference proteome</keyword>
<dbReference type="InterPro" id="IPR036188">
    <property type="entry name" value="FAD/NAD-bd_sf"/>
</dbReference>
<evidence type="ECO:0000256" key="4">
    <source>
        <dbReference type="ARBA" id="ARBA00022630"/>
    </source>
</evidence>
<evidence type="ECO:0000256" key="6">
    <source>
        <dbReference type="ARBA" id="ARBA00023002"/>
    </source>
</evidence>
<dbReference type="EC" id="1.14.13.-" evidence="9"/>
<comment type="pathway">
    <text evidence="2">Cofactor biosynthesis; ubiquinone biosynthesis.</text>
</comment>
<dbReference type="AlphaFoldDB" id="A0A198UFE7"/>
<protein>
    <submittedName>
        <fullName evidence="9">2-octaprenyl-3-methyl-6-methoxy-1,4-benzoquinol hydroxylase</fullName>
        <ecNumber evidence="9">1.14.13.-</ecNumber>
    </submittedName>
</protein>
<dbReference type="PANTHER" id="PTHR43876:SF25">
    <property type="entry name" value="MONOOXYGENASE NMA2164"/>
    <property type="match status" value="1"/>
</dbReference>